<dbReference type="OrthoDB" id="312874at2759"/>
<gene>
    <name evidence="2" type="ORF">EUX98_g9632</name>
</gene>
<evidence type="ECO:0000313" key="3">
    <source>
        <dbReference type="Proteomes" id="UP000308730"/>
    </source>
</evidence>
<reference evidence="2 3" key="1">
    <citation type="submission" date="2019-02" db="EMBL/GenBank/DDBJ databases">
        <title>Genome sequencing of the rare red list fungi Antrodiella citrinella (Flaviporus citrinellus).</title>
        <authorList>
            <person name="Buettner E."/>
            <person name="Kellner H."/>
        </authorList>
    </citation>
    <scope>NUCLEOTIDE SEQUENCE [LARGE SCALE GENOMIC DNA]</scope>
    <source>
        <strain evidence="2 3">DSM 108506</strain>
    </source>
</reference>
<dbReference type="Pfam" id="PF17667">
    <property type="entry name" value="Pkinase_fungal"/>
    <property type="match status" value="1"/>
</dbReference>
<protein>
    <recommendedName>
        <fullName evidence="1">Fungal-type protein kinase domain-containing protein</fullName>
    </recommendedName>
</protein>
<organism evidence="2 3">
    <name type="scientific">Antrodiella citrinella</name>
    <dbReference type="NCBI Taxonomy" id="2447956"/>
    <lineage>
        <taxon>Eukaryota</taxon>
        <taxon>Fungi</taxon>
        <taxon>Dikarya</taxon>
        <taxon>Basidiomycota</taxon>
        <taxon>Agaricomycotina</taxon>
        <taxon>Agaricomycetes</taxon>
        <taxon>Polyporales</taxon>
        <taxon>Steccherinaceae</taxon>
        <taxon>Antrodiella</taxon>
    </lineage>
</organism>
<dbReference type="AlphaFoldDB" id="A0A4S4LPM4"/>
<sequence>MIERAGDVHNLVLAELGLPGRSHVANTNDFLEKLLLPRDPLLELMAEPDTQSTLNRLRKAIKTPLKLVEGAHNEKAMYNPLMEMGDSVPERGDDKLMSKVRPDGVCVSHTESSKPLSSVEEDDTSSVWWSRIETPVEVKPGSSETEKNAGIKQLAVYMRQALRTQPNRLFIFGLLLCRNELRVCLCDRSGLVVTEDWINITAPDDHEFQKLVQTIAGLSCLPMEHLGWDMSMCLLLKATHPGKWVFACDNAMANIDDIGKNVYSSEWAISIPAEDPQQGAKWYLTRSAISLTKAEVMVGRATIVWQVKELRQDMKGFLEASCAHFVEMDSPKLTP</sequence>
<dbReference type="InterPro" id="IPR040976">
    <property type="entry name" value="Pkinase_fungal"/>
</dbReference>
<evidence type="ECO:0000259" key="1">
    <source>
        <dbReference type="Pfam" id="PF17667"/>
    </source>
</evidence>
<keyword evidence="3" id="KW-1185">Reference proteome</keyword>
<comment type="caution">
    <text evidence="2">The sequence shown here is derived from an EMBL/GenBank/DDBJ whole genome shotgun (WGS) entry which is preliminary data.</text>
</comment>
<dbReference type="EMBL" id="SGPM01000966">
    <property type="protein sequence ID" value="THH14222.1"/>
    <property type="molecule type" value="Genomic_DNA"/>
</dbReference>
<evidence type="ECO:0000313" key="2">
    <source>
        <dbReference type="EMBL" id="THH14222.1"/>
    </source>
</evidence>
<name>A0A4S4LPM4_9APHY</name>
<accession>A0A4S4LPM4</accession>
<proteinExistence type="predicted"/>
<dbReference type="Proteomes" id="UP000308730">
    <property type="component" value="Unassembled WGS sequence"/>
</dbReference>
<feature type="domain" description="Fungal-type protein kinase" evidence="1">
    <location>
        <begin position="120"/>
        <end position="313"/>
    </location>
</feature>